<comment type="caution">
    <text evidence="3">The sequence shown here is derived from an EMBL/GenBank/DDBJ whole genome shotgun (WGS) entry which is preliminary data.</text>
</comment>
<dbReference type="AlphaFoldDB" id="A0AAI9L0G2"/>
<dbReference type="PANTHER" id="PTHR35849:SF1">
    <property type="entry name" value="INTERMEMBRANE PHOSPHOLIPID TRANSPORT SYSTEM BINDING PROTEIN MLAB"/>
    <property type="match status" value="1"/>
</dbReference>
<dbReference type="Proteomes" id="UP001058167">
    <property type="component" value="Unassembled WGS sequence"/>
</dbReference>
<accession>A0AAI9L0G2</accession>
<reference evidence="2" key="1">
    <citation type="submission" date="2022-06" db="EMBL/GenBank/DDBJ databases">
        <title>Draft genome sequences of Pectobacterium carotovorum subsp. carotovorum str. NBRC12380.</title>
        <authorList>
            <person name="Wakabayashi Y."/>
            <person name="Kojima K."/>
        </authorList>
    </citation>
    <scope>NUCLEOTIDE SEQUENCE</scope>
    <source>
        <strain evidence="2">NBRC 12380</strain>
    </source>
</reference>
<dbReference type="Proteomes" id="UP001165145">
    <property type="component" value="Unassembled WGS sequence"/>
</dbReference>
<protein>
    <submittedName>
        <fullName evidence="3">Anti-sigma B factor antagonist</fullName>
    </submittedName>
</protein>
<organism evidence="3 5">
    <name type="scientific">Pectobacterium carotovorum subsp. carotovorum</name>
    <name type="common">Erwinia carotovora subsp. carotovora</name>
    <dbReference type="NCBI Taxonomy" id="555"/>
    <lineage>
        <taxon>Bacteria</taxon>
        <taxon>Pseudomonadati</taxon>
        <taxon>Pseudomonadota</taxon>
        <taxon>Gammaproteobacteria</taxon>
        <taxon>Enterobacterales</taxon>
        <taxon>Pectobacteriaceae</taxon>
        <taxon>Pectobacterium</taxon>
    </lineage>
</organism>
<reference evidence="3" key="2">
    <citation type="submission" date="2023-02" db="EMBL/GenBank/DDBJ databases">
        <title>Pectobacterium carotovorum subsp. carotovorum NBRC 12380.</title>
        <authorList>
            <person name="Ichikawa N."/>
            <person name="Sato H."/>
            <person name="Tonouchi N."/>
        </authorList>
    </citation>
    <scope>NUCLEOTIDE SEQUENCE</scope>
    <source>
        <strain evidence="3">NBRC 12380</strain>
    </source>
</reference>
<dbReference type="SUPFAM" id="SSF52091">
    <property type="entry name" value="SpoIIaa-like"/>
    <property type="match status" value="1"/>
</dbReference>
<dbReference type="PANTHER" id="PTHR35849">
    <property type="entry name" value="BLR2341 PROTEIN"/>
    <property type="match status" value="1"/>
</dbReference>
<evidence type="ECO:0000313" key="3">
    <source>
        <dbReference type="EMBL" id="GLV69472.1"/>
    </source>
</evidence>
<name>A0AAI9L0G2_PECCC</name>
<feature type="domain" description="STAS" evidence="1">
    <location>
        <begin position="18"/>
        <end position="100"/>
    </location>
</feature>
<dbReference type="InterPro" id="IPR002645">
    <property type="entry name" value="STAS_dom"/>
</dbReference>
<dbReference type="PROSITE" id="PS50801">
    <property type="entry name" value="STAS"/>
    <property type="match status" value="1"/>
</dbReference>
<dbReference type="Gene3D" id="3.30.750.24">
    <property type="entry name" value="STAS domain"/>
    <property type="match status" value="1"/>
</dbReference>
<evidence type="ECO:0000313" key="4">
    <source>
        <dbReference type="Proteomes" id="UP001058167"/>
    </source>
</evidence>
<dbReference type="Pfam" id="PF13466">
    <property type="entry name" value="STAS_2"/>
    <property type="match status" value="1"/>
</dbReference>
<dbReference type="InterPro" id="IPR036513">
    <property type="entry name" value="STAS_dom_sf"/>
</dbReference>
<evidence type="ECO:0000313" key="2">
    <source>
        <dbReference type="EMBL" id="GKX47025.1"/>
    </source>
</evidence>
<dbReference type="InterPro" id="IPR058548">
    <property type="entry name" value="MlaB-like_STAS"/>
</dbReference>
<evidence type="ECO:0000313" key="5">
    <source>
        <dbReference type="Proteomes" id="UP001165145"/>
    </source>
</evidence>
<dbReference type="CDD" id="cd07043">
    <property type="entry name" value="STAS_anti-anti-sigma_factors"/>
    <property type="match status" value="1"/>
</dbReference>
<evidence type="ECO:0000259" key="1">
    <source>
        <dbReference type="PROSITE" id="PS50801"/>
    </source>
</evidence>
<proteinExistence type="predicted"/>
<dbReference type="EMBL" id="BRLF01000003">
    <property type="protein sequence ID" value="GKX47025.1"/>
    <property type="molecule type" value="Genomic_DNA"/>
</dbReference>
<keyword evidence="4" id="KW-1185">Reference proteome</keyword>
<dbReference type="NCBIfam" id="NF033618">
    <property type="entry name" value="mlaB_1"/>
    <property type="match status" value="1"/>
</dbReference>
<gene>
    <name evidence="3" type="ORF">Pcaca03_19160</name>
    <name evidence="2" type="ORF">SOASR016_17770</name>
</gene>
<dbReference type="InterPro" id="IPR049743">
    <property type="entry name" value="MlaB"/>
</dbReference>
<sequence>MGTNMANALNWQAQDSTLALTGDLDRETLLPFWQQRESLLAGKTTLDVSGLNRVDSAGLALLMHVYQQPSSGGEITIVGASDRLKTLIALYNLNEIIPVS</sequence>
<dbReference type="InterPro" id="IPR052746">
    <property type="entry name" value="MlaB_ABC_Transporter"/>
</dbReference>
<dbReference type="EMBL" id="BSRL01000003">
    <property type="protein sequence ID" value="GLV69472.1"/>
    <property type="molecule type" value="Genomic_DNA"/>
</dbReference>